<dbReference type="EMBL" id="WWCM01000020">
    <property type="protein sequence ID" value="MYM41686.1"/>
    <property type="molecule type" value="Genomic_DNA"/>
</dbReference>
<name>A0ABW9VR78_9BURK</name>
<proteinExistence type="predicted"/>
<evidence type="ECO:0000313" key="1">
    <source>
        <dbReference type="EMBL" id="MYM41686.1"/>
    </source>
</evidence>
<protein>
    <recommendedName>
        <fullName evidence="3">Transmembrane protein</fullName>
    </recommendedName>
</protein>
<comment type="caution">
    <text evidence="1">The sequence shown here is derived from an EMBL/GenBank/DDBJ whole genome shotgun (WGS) entry which is preliminary data.</text>
</comment>
<dbReference type="Proteomes" id="UP000478090">
    <property type="component" value="Unassembled WGS sequence"/>
</dbReference>
<keyword evidence="2" id="KW-1185">Reference proteome</keyword>
<reference evidence="1 2" key="1">
    <citation type="submission" date="2019-12" db="EMBL/GenBank/DDBJ databases">
        <title>Novel species isolated from a subtropical stream in China.</title>
        <authorList>
            <person name="Lu H."/>
        </authorList>
    </citation>
    <scope>NUCLEOTIDE SEQUENCE [LARGE SCALE GENOMIC DNA]</scope>
    <source>
        <strain evidence="1 2">CY13W</strain>
    </source>
</reference>
<accession>A0ABW9VR78</accession>
<dbReference type="RefSeq" id="WP_161040954.1">
    <property type="nucleotide sequence ID" value="NZ_WWCM01000020.1"/>
</dbReference>
<organism evidence="1 2">
    <name type="scientific">Duganella qianjiadongensis</name>
    <dbReference type="NCBI Taxonomy" id="2692176"/>
    <lineage>
        <taxon>Bacteria</taxon>
        <taxon>Pseudomonadati</taxon>
        <taxon>Pseudomonadota</taxon>
        <taxon>Betaproteobacteria</taxon>
        <taxon>Burkholderiales</taxon>
        <taxon>Oxalobacteraceae</taxon>
        <taxon>Telluria group</taxon>
        <taxon>Duganella</taxon>
    </lineage>
</organism>
<evidence type="ECO:0008006" key="3">
    <source>
        <dbReference type="Google" id="ProtNLM"/>
    </source>
</evidence>
<gene>
    <name evidence="1" type="ORF">GTP27_20470</name>
</gene>
<evidence type="ECO:0000313" key="2">
    <source>
        <dbReference type="Proteomes" id="UP000478090"/>
    </source>
</evidence>
<sequence length="183" mass="19740">MKPLNMAALMLRGRIALQRAGAPLCVAGLLALAGAAGWLWLLPQRAALQQQLARPLPTPSALVVAAPPPSANQNLADFYAVLGPQRYAEQQVKVLFDLAAKNGLVLNQGEYKSARDAASGVTTYQIILPVKGAYQAIWQFAMQALRDMPFASLDEVAFRRESIGEPAVEARLRLTLYLKDAAS</sequence>